<sequence>MSTPPEFSLVWKWGDPPADVRDERTVTWADVEMSIGTHTPLTTVEDPATGTVRPYTTGSLYPLAEWIAFNWWSLVADARPGTQISQLRFAYKNGVGDQRGSWWQRSRRHIMRAACDGFRWPDVLFVPEGRQTRIVWMPDDGPDTRPGPRYLARGNVVVGSEALTETLRGLVDAVVARLTEWGISDTPLQEEWTALRATGEDEAAFCRAAARLGLDPYTEAEPYADVIQRVVRELPESHAFDFLNGVRPERITDQLAWLERAREVAGTAPVGRPADPAVAELREVCADIRETFFAPGRLDNAWHLGYELARRVRSWAGVGDTERFETDALLSYVTEQTQYVDRGLVAFGRRDGAQGPVLVSGRRYTERPRRFLQARAISHFICDNDPDFLIVAAHTQRQHLARGFALELLAPAQGVAELLGRPDGLVTAEDVEQISEDYGAGTIVVEHQLDNQVLAQDFPFTPVEPTVPRAVPAYPLGTAR</sequence>
<organism evidence="1 2">
    <name type="scientific">Streptomyces pacificus</name>
    <dbReference type="NCBI Taxonomy" id="2705029"/>
    <lineage>
        <taxon>Bacteria</taxon>
        <taxon>Bacillati</taxon>
        <taxon>Actinomycetota</taxon>
        <taxon>Actinomycetes</taxon>
        <taxon>Kitasatosporales</taxon>
        <taxon>Streptomycetaceae</taxon>
        <taxon>Streptomyces</taxon>
    </lineage>
</organism>
<protein>
    <submittedName>
        <fullName evidence="1">Uncharacterized protein</fullName>
    </submittedName>
</protein>
<dbReference type="RefSeq" id="WP_173265920.1">
    <property type="nucleotide sequence ID" value="NZ_BLLG01000015.1"/>
</dbReference>
<reference evidence="1 2" key="1">
    <citation type="submission" date="2020-02" db="EMBL/GenBank/DDBJ databases">
        <title>Whole Genome Shotgun Sequence of Streptomyces sp. strain CWH03.</title>
        <authorList>
            <person name="Dohra H."/>
            <person name="Kodani S."/>
            <person name="Yamamura H."/>
        </authorList>
    </citation>
    <scope>NUCLEOTIDE SEQUENCE [LARGE SCALE GENOMIC DNA]</scope>
    <source>
        <strain evidence="1 2">CWH03</strain>
    </source>
</reference>
<name>A0A6A0B0I8_9ACTN</name>
<dbReference type="Proteomes" id="UP000484988">
    <property type="component" value="Unassembled WGS sequence"/>
</dbReference>
<evidence type="ECO:0000313" key="2">
    <source>
        <dbReference type="Proteomes" id="UP000484988"/>
    </source>
</evidence>
<evidence type="ECO:0000313" key="1">
    <source>
        <dbReference type="EMBL" id="GFH38228.1"/>
    </source>
</evidence>
<dbReference type="EMBL" id="BLLG01000015">
    <property type="protein sequence ID" value="GFH38228.1"/>
    <property type="molecule type" value="Genomic_DNA"/>
</dbReference>
<dbReference type="AlphaFoldDB" id="A0A6A0B0I8"/>
<accession>A0A6A0B0I8</accession>
<gene>
    <name evidence="1" type="ORF">SCWH03_44700</name>
</gene>
<comment type="caution">
    <text evidence="1">The sequence shown here is derived from an EMBL/GenBank/DDBJ whole genome shotgun (WGS) entry which is preliminary data.</text>
</comment>
<proteinExistence type="predicted"/>
<keyword evidence="2" id="KW-1185">Reference proteome</keyword>